<organism evidence="3 4">
    <name type="scientific">Paenibacillus larvae subsp. pulvifaciens</name>
    <dbReference type="NCBI Taxonomy" id="1477"/>
    <lineage>
        <taxon>Bacteria</taxon>
        <taxon>Bacillati</taxon>
        <taxon>Bacillota</taxon>
        <taxon>Bacilli</taxon>
        <taxon>Bacillales</taxon>
        <taxon>Paenibacillaceae</taxon>
        <taxon>Paenibacillus</taxon>
    </lineage>
</organism>
<reference evidence="3 4" key="1">
    <citation type="submission" date="2017-03" db="EMBL/GenBank/DDBJ databases">
        <title>Paenibacillus larvae genome sequencing.</title>
        <authorList>
            <person name="Dingman D.W."/>
        </authorList>
    </citation>
    <scope>NUCLEOTIDE SEQUENCE [LARGE SCALE GENOMIC DNA]</scope>
    <source>
        <strain evidence="3 4">SAG 10367</strain>
    </source>
</reference>
<accession>A0A1V0UVR6</accession>
<dbReference type="InterPro" id="IPR005025">
    <property type="entry name" value="FMN_Rdtase-like_dom"/>
</dbReference>
<name>A0A1V0UVR6_9BACL</name>
<dbReference type="InterPro" id="IPR029039">
    <property type="entry name" value="Flavoprotein-like_sf"/>
</dbReference>
<evidence type="ECO:0000313" key="4">
    <source>
        <dbReference type="Proteomes" id="UP000192727"/>
    </source>
</evidence>
<dbReference type="Gene3D" id="3.40.50.360">
    <property type="match status" value="1"/>
</dbReference>
<comment type="similarity">
    <text evidence="1">Belongs to the azoreductase type 2 family.</text>
</comment>
<dbReference type="EMBL" id="CP020557">
    <property type="protein sequence ID" value="ARF69294.1"/>
    <property type="molecule type" value="Genomic_DNA"/>
</dbReference>
<feature type="domain" description="NADPH-dependent FMN reductase-like" evidence="2">
    <location>
        <begin position="4"/>
        <end position="145"/>
    </location>
</feature>
<dbReference type="SUPFAM" id="SSF52218">
    <property type="entry name" value="Flavoproteins"/>
    <property type="match status" value="1"/>
</dbReference>
<dbReference type="GO" id="GO:0016491">
    <property type="term" value="F:oxidoreductase activity"/>
    <property type="evidence" value="ECO:0007669"/>
    <property type="project" value="InterPro"/>
</dbReference>
<dbReference type="AlphaFoldDB" id="A0A1V0UVR6"/>
<dbReference type="Pfam" id="PF03358">
    <property type="entry name" value="FMN_red"/>
    <property type="match status" value="1"/>
</dbReference>
<dbReference type="InterPro" id="IPR050712">
    <property type="entry name" value="NAD(P)H-dep_reductase"/>
</dbReference>
<dbReference type="GO" id="GO:0005829">
    <property type="term" value="C:cytosol"/>
    <property type="evidence" value="ECO:0007669"/>
    <property type="project" value="TreeGrafter"/>
</dbReference>
<proteinExistence type="inferred from homology"/>
<dbReference type="GO" id="GO:0010181">
    <property type="term" value="F:FMN binding"/>
    <property type="evidence" value="ECO:0007669"/>
    <property type="project" value="TreeGrafter"/>
</dbReference>
<dbReference type="Proteomes" id="UP000192727">
    <property type="component" value="Chromosome"/>
</dbReference>
<dbReference type="RefSeq" id="WP_083041020.1">
    <property type="nucleotide sequence ID" value="NZ_CP020557.1"/>
</dbReference>
<evidence type="ECO:0000259" key="2">
    <source>
        <dbReference type="Pfam" id="PF03358"/>
    </source>
</evidence>
<evidence type="ECO:0000313" key="3">
    <source>
        <dbReference type="EMBL" id="ARF69294.1"/>
    </source>
</evidence>
<gene>
    <name evidence="3" type="ORF">B7C51_17940</name>
</gene>
<dbReference type="PANTHER" id="PTHR30543:SF21">
    <property type="entry name" value="NAD(P)H-DEPENDENT FMN REDUCTASE LOT6"/>
    <property type="match status" value="1"/>
</dbReference>
<sequence>MANKIAVICGSNRKESSSTQLAYYIQRILREKEHEGTVIDLYRQPLPFYAPDENENHDPNLVHMKETVMEADGIVLATPEYHGSISGVLKNALDHLSSEHFSGKIVLSVSSAGGAVGISSLQQLHTIVRNLHGINCPEWISIGGAERNFTAEGEPETVKIKDRIIRTTSYFLHMLERFPRDSQ</sequence>
<dbReference type="PANTHER" id="PTHR30543">
    <property type="entry name" value="CHROMATE REDUCTASE"/>
    <property type="match status" value="1"/>
</dbReference>
<evidence type="ECO:0000256" key="1">
    <source>
        <dbReference type="ARBA" id="ARBA00009428"/>
    </source>
</evidence>
<protein>
    <submittedName>
        <fullName evidence="3">NADPH-dependent FMN reductase</fullName>
    </submittedName>
</protein>